<sequence length="550" mass="61861">MTLINGISRKVVHKLTHKVASNLSLHGYKQFCTALAHPQAVQREKLSALLKVIVPSVSGKKYNLSTSLFYEEFIRKVPITEYEDWAEQIEKARSGSSQELSVETNERFQPTSGSTSKIKWIPYTQSFLNELDAAISPWMVDMYKGNPGMLKGTHYWSLSWVPTELRRTISGAVNDDLKLLPWWKRVFTGLTSSVPEGVSLAETSEDSQFATLCYLLADKSLTFLSVWSPTFALTLFDNIIKHKLELVSVLATGKWGNRATALPGLKCPKSQHVAEMLLQWKGSISGELLQQIWPKLALVSAWDTSSSMTWANKLKNLLPQGEFQGKGLWATEGVVSIPFQGQYPLAICSHFYEFIDLDTEEVFPAWQLKQDQIVRPVLTTGSGLLRYAMKDKLRVSGFLQDCPCFEFLGRLDGIDLVGEKMSPEIALEVMHSAEQNPRLTAITMFAMPVNNENEKPFYLLLCEPNSHISELEMQQIAANAEAELQACFHYQLARDLGQLDTLKVCCSQNARELYYSRCEARGMVVGNIKIEPLVLWDIDMPDIFLEAVAA</sequence>
<keyword evidence="3" id="KW-1185">Reference proteome</keyword>
<feature type="domain" description="GH3 middle" evidence="1">
    <location>
        <begin position="344"/>
        <end position="410"/>
    </location>
</feature>
<dbReference type="GO" id="GO:0016881">
    <property type="term" value="F:acid-amino acid ligase activity"/>
    <property type="evidence" value="ECO:0007669"/>
    <property type="project" value="TreeGrafter"/>
</dbReference>
<dbReference type="RefSeq" id="WP_019441871.1">
    <property type="nucleotide sequence ID" value="NZ_ALOE01000022.1"/>
</dbReference>
<dbReference type="GO" id="GO:0005737">
    <property type="term" value="C:cytoplasm"/>
    <property type="evidence" value="ECO:0007669"/>
    <property type="project" value="TreeGrafter"/>
</dbReference>
<dbReference type="KEGG" id="mmaa:FR932_08925"/>
<protein>
    <submittedName>
        <fullName evidence="2">GH3 auxin-responsive promoter family protein</fullName>
    </submittedName>
</protein>
<proteinExistence type="predicted"/>
<dbReference type="Pfam" id="PF23571">
    <property type="entry name" value="GH3_M"/>
    <property type="match status" value="1"/>
</dbReference>
<gene>
    <name evidence="2" type="ORF">FR932_08925</name>
</gene>
<dbReference type="Proteomes" id="UP000327424">
    <property type="component" value="Chromosome"/>
</dbReference>
<accession>A0A5J6WKK2</accession>
<dbReference type="EMBL" id="CP044399">
    <property type="protein sequence ID" value="QFI37964.1"/>
    <property type="molecule type" value="Genomic_DNA"/>
</dbReference>
<dbReference type="Pfam" id="PF03321">
    <property type="entry name" value="GH3"/>
    <property type="match status" value="1"/>
</dbReference>
<dbReference type="AlphaFoldDB" id="A0A5J6WKK2"/>
<dbReference type="PANTHER" id="PTHR31901">
    <property type="entry name" value="GH3 DOMAIN-CONTAINING PROTEIN"/>
    <property type="match status" value="1"/>
</dbReference>
<evidence type="ECO:0000313" key="3">
    <source>
        <dbReference type="Proteomes" id="UP000327424"/>
    </source>
</evidence>
<reference evidence="2 3" key="1">
    <citation type="submission" date="2019-09" db="EMBL/GenBank/DDBJ databases">
        <title>Hybrid Assembly of the complete Genome of the Deep-Sea Bacterium Moritella marina from long Nanopore and Illumina reads.</title>
        <authorList>
            <person name="Magin S."/>
            <person name="Georgoulis A."/>
            <person name="Papadimitriou K."/>
            <person name="Iliakis G."/>
            <person name="Vorgias C.E."/>
        </authorList>
    </citation>
    <scope>NUCLEOTIDE SEQUENCE [LARGE SCALE GENOMIC DNA]</scope>
    <source>
        <strain evidence="2 3">MP-1</strain>
    </source>
</reference>
<name>A0A5J6WKK2_MORMI</name>
<organism evidence="2 3">
    <name type="scientific">Moritella marina ATCC 15381</name>
    <dbReference type="NCBI Taxonomy" id="1202962"/>
    <lineage>
        <taxon>Bacteria</taxon>
        <taxon>Pseudomonadati</taxon>
        <taxon>Pseudomonadota</taxon>
        <taxon>Gammaproteobacteria</taxon>
        <taxon>Alteromonadales</taxon>
        <taxon>Moritellaceae</taxon>
        <taxon>Moritella</taxon>
    </lineage>
</organism>
<dbReference type="PANTHER" id="PTHR31901:SF9">
    <property type="entry name" value="GH3 DOMAIN-CONTAINING PROTEIN"/>
    <property type="match status" value="1"/>
</dbReference>
<dbReference type="InterPro" id="IPR055377">
    <property type="entry name" value="GH3_M"/>
</dbReference>
<evidence type="ECO:0000313" key="2">
    <source>
        <dbReference type="EMBL" id="QFI37964.1"/>
    </source>
</evidence>
<dbReference type="InterPro" id="IPR004993">
    <property type="entry name" value="GH3"/>
</dbReference>
<dbReference type="OrthoDB" id="9807441at2"/>
<evidence type="ECO:0000259" key="1">
    <source>
        <dbReference type="Pfam" id="PF23571"/>
    </source>
</evidence>